<feature type="signal peptide" evidence="1">
    <location>
        <begin position="1"/>
        <end position="25"/>
    </location>
</feature>
<dbReference type="SUPFAM" id="SSF53474">
    <property type="entry name" value="alpha/beta-Hydrolases"/>
    <property type="match status" value="1"/>
</dbReference>
<name>A0AAD5L7H3_PYTIN</name>
<dbReference type="Gene3D" id="3.40.50.1820">
    <property type="entry name" value="alpha/beta hydrolase"/>
    <property type="match status" value="1"/>
</dbReference>
<evidence type="ECO:0000313" key="4">
    <source>
        <dbReference type="Proteomes" id="UP001209570"/>
    </source>
</evidence>
<keyword evidence="1" id="KW-0732">Signal</keyword>
<gene>
    <name evidence="3" type="ORF">P43SY_010572</name>
</gene>
<reference evidence="3" key="1">
    <citation type="submission" date="2021-12" db="EMBL/GenBank/DDBJ databases">
        <title>Prjna785345.</title>
        <authorList>
            <person name="Rujirawat T."/>
            <person name="Krajaejun T."/>
        </authorList>
    </citation>
    <scope>NUCLEOTIDE SEQUENCE</scope>
    <source>
        <strain evidence="3">Pi057C3</strain>
    </source>
</reference>
<dbReference type="AlphaFoldDB" id="A0AAD5L7H3"/>
<feature type="domain" description="AB hydrolase-1" evidence="2">
    <location>
        <begin position="79"/>
        <end position="220"/>
    </location>
</feature>
<proteinExistence type="predicted"/>
<protein>
    <recommendedName>
        <fullName evidence="2">AB hydrolase-1 domain-containing protein</fullName>
    </recommendedName>
</protein>
<organism evidence="3 4">
    <name type="scientific">Pythium insidiosum</name>
    <name type="common">Pythiosis disease agent</name>
    <dbReference type="NCBI Taxonomy" id="114742"/>
    <lineage>
        <taxon>Eukaryota</taxon>
        <taxon>Sar</taxon>
        <taxon>Stramenopiles</taxon>
        <taxon>Oomycota</taxon>
        <taxon>Peronosporomycetes</taxon>
        <taxon>Pythiales</taxon>
        <taxon>Pythiaceae</taxon>
        <taxon>Pythium</taxon>
    </lineage>
</organism>
<accession>A0AAD5L7H3</accession>
<comment type="caution">
    <text evidence="3">The sequence shown here is derived from an EMBL/GenBank/DDBJ whole genome shotgun (WGS) entry which is preliminary data.</text>
</comment>
<dbReference type="Proteomes" id="UP001209570">
    <property type="component" value="Unassembled WGS sequence"/>
</dbReference>
<evidence type="ECO:0000313" key="3">
    <source>
        <dbReference type="EMBL" id="KAJ0390953.1"/>
    </source>
</evidence>
<dbReference type="EMBL" id="JAKCXM010001451">
    <property type="protein sequence ID" value="KAJ0390953.1"/>
    <property type="molecule type" value="Genomic_DNA"/>
</dbReference>
<evidence type="ECO:0000256" key="1">
    <source>
        <dbReference type="SAM" id="SignalP"/>
    </source>
</evidence>
<sequence length="571" mass="62653">MRVPSALSGLALLLAASSLPDAVQSWTPAGFTFAPPGSAQIFEEEVMPMPMCHKDICTSSKKIDLYVKRIKAKAPGKAIWVLQGGPGYSSAGMENFMKDLYDQLNGAVSVYTMDHRGVARSSGDLLICDSHDRVSRGSRTGWSSEFTSLPACVENVSGKIEGKPQAFSTTSAAQDLVELIEKFNKDEAVVVYGCSYGSYLTQRVVHLKPRQVHGYVVDGVVSEEKTSFATSASDSLPVNAYFAELCEKDSKCIALYDINDSKKNGGLLKAWRDLYDRLDAARPGANACADYLRGSGSLPPSEVLRMAFNLGYPDFFGVTDVEGRNFVPAILKRLHTCTATDLAQLHRLYSTQGRFSLYDKLHDVVGGMVRTQFDLMNGNSPILAGIIKGSELWKTTDMPTTPWLAEKQNALKGVFSMLNREEYAWYCILNGDLKDPACDVLRELGAMDSVDYSKLALKKFTYPPDQYYRKVADLPAHSSMLYLQGQLDFQTVWANALSVFHKRGGGLQNWFGFDFGPHSPGIFPLGRGDTSKCGVQIIASYVRYVNNEVGAIDSSCMKLAPSINFDVEASI</sequence>
<dbReference type="InterPro" id="IPR029058">
    <property type="entry name" value="AB_hydrolase_fold"/>
</dbReference>
<feature type="chain" id="PRO_5042119146" description="AB hydrolase-1 domain-containing protein" evidence="1">
    <location>
        <begin position="26"/>
        <end position="571"/>
    </location>
</feature>
<keyword evidence="4" id="KW-1185">Reference proteome</keyword>
<evidence type="ECO:0000259" key="2">
    <source>
        <dbReference type="Pfam" id="PF00561"/>
    </source>
</evidence>
<dbReference type="InterPro" id="IPR000073">
    <property type="entry name" value="AB_hydrolase_1"/>
</dbReference>
<dbReference type="Pfam" id="PF00561">
    <property type="entry name" value="Abhydrolase_1"/>
    <property type="match status" value="1"/>
</dbReference>